<dbReference type="Proteomes" id="UP000485058">
    <property type="component" value="Unassembled WGS sequence"/>
</dbReference>
<reference evidence="1 2" key="1">
    <citation type="submission" date="2020-02" db="EMBL/GenBank/DDBJ databases">
        <title>Draft genome sequence of Haematococcus lacustris strain NIES-144.</title>
        <authorList>
            <person name="Morimoto D."/>
            <person name="Nakagawa S."/>
            <person name="Yoshida T."/>
            <person name="Sawayama S."/>
        </authorList>
    </citation>
    <scope>NUCLEOTIDE SEQUENCE [LARGE SCALE GENOMIC DNA]</scope>
    <source>
        <strain evidence="1 2">NIES-144</strain>
    </source>
</reference>
<evidence type="ECO:0000313" key="2">
    <source>
        <dbReference type="Proteomes" id="UP000485058"/>
    </source>
</evidence>
<organism evidence="1 2">
    <name type="scientific">Haematococcus lacustris</name>
    <name type="common">Green alga</name>
    <name type="synonym">Haematococcus pluvialis</name>
    <dbReference type="NCBI Taxonomy" id="44745"/>
    <lineage>
        <taxon>Eukaryota</taxon>
        <taxon>Viridiplantae</taxon>
        <taxon>Chlorophyta</taxon>
        <taxon>core chlorophytes</taxon>
        <taxon>Chlorophyceae</taxon>
        <taxon>CS clade</taxon>
        <taxon>Chlamydomonadales</taxon>
        <taxon>Haematococcaceae</taxon>
        <taxon>Haematococcus</taxon>
    </lineage>
</organism>
<name>A0A6A0A3V1_HAELA</name>
<protein>
    <submittedName>
        <fullName evidence="1">Uncharacterized protein</fullName>
    </submittedName>
</protein>
<evidence type="ECO:0000313" key="1">
    <source>
        <dbReference type="EMBL" id="GFH24702.1"/>
    </source>
</evidence>
<dbReference type="AlphaFoldDB" id="A0A6A0A3V1"/>
<dbReference type="EMBL" id="BLLF01002609">
    <property type="protein sequence ID" value="GFH24702.1"/>
    <property type="molecule type" value="Genomic_DNA"/>
</dbReference>
<gene>
    <name evidence="1" type="ORF">HaLaN_22549</name>
</gene>
<keyword evidence="2" id="KW-1185">Reference proteome</keyword>
<comment type="caution">
    <text evidence="1">The sequence shown here is derived from an EMBL/GenBank/DDBJ whole genome shotgun (WGS) entry which is preliminary data.</text>
</comment>
<sequence>MLTDAHCNWRRVTHRVTHLDSLLPGYQLPGGHFADCPCCAGSGEGEDYKLCLCGDAVTKLSSYSGVGQATTAIQPHLNSHLDCKPPPLPNHSGGLEYDVQHRSRLARCPCPTYWALQPAGLTTLSRQTAPPACRARGRKSATRVGLSASLDWSAFAVAMGYLRWGCSAICPRQSSSPFIC</sequence>
<proteinExistence type="predicted"/>
<accession>A0A6A0A3V1</accession>